<evidence type="ECO:0000313" key="15">
    <source>
        <dbReference type="EMBL" id="PIK59360.1"/>
    </source>
</evidence>
<dbReference type="OrthoDB" id="6085082at2759"/>
<organism evidence="15 16">
    <name type="scientific">Stichopus japonicus</name>
    <name type="common">Sea cucumber</name>
    <dbReference type="NCBI Taxonomy" id="307972"/>
    <lineage>
        <taxon>Eukaryota</taxon>
        <taxon>Metazoa</taxon>
        <taxon>Echinodermata</taxon>
        <taxon>Eleutherozoa</taxon>
        <taxon>Echinozoa</taxon>
        <taxon>Holothuroidea</taxon>
        <taxon>Aspidochirotacea</taxon>
        <taxon>Aspidochirotida</taxon>
        <taxon>Stichopodidae</taxon>
        <taxon>Apostichopus</taxon>
    </lineage>
</organism>
<feature type="domain" description="Fucosyltransferase N-terminal" evidence="14">
    <location>
        <begin position="120"/>
        <end position="224"/>
    </location>
</feature>
<evidence type="ECO:0000259" key="14">
    <source>
        <dbReference type="Pfam" id="PF17039"/>
    </source>
</evidence>
<dbReference type="AlphaFoldDB" id="A0A2G8LGR6"/>
<keyword evidence="16" id="KW-1185">Reference proteome</keyword>
<dbReference type="EMBL" id="MRZV01000085">
    <property type="protein sequence ID" value="PIK59360.1"/>
    <property type="molecule type" value="Genomic_DNA"/>
</dbReference>
<protein>
    <recommendedName>
        <fullName evidence="12">Fucosyltransferase</fullName>
        <ecNumber evidence="12">2.4.1.-</ecNumber>
    </recommendedName>
</protein>
<evidence type="ECO:0000259" key="13">
    <source>
        <dbReference type="Pfam" id="PF00852"/>
    </source>
</evidence>
<dbReference type="Pfam" id="PF17039">
    <property type="entry name" value="Glyco_tran_10_N"/>
    <property type="match status" value="1"/>
</dbReference>
<evidence type="ECO:0000313" key="16">
    <source>
        <dbReference type="Proteomes" id="UP000230750"/>
    </source>
</evidence>
<evidence type="ECO:0000256" key="3">
    <source>
        <dbReference type="ARBA" id="ARBA00008919"/>
    </source>
</evidence>
<evidence type="ECO:0000256" key="5">
    <source>
        <dbReference type="ARBA" id="ARBA00022679"/>
    </source>
</evidence>
<dbReference type="PANTHER" id="PTHR48438">
    <property type="entry name" value="ALPHA-(1,3)-FUCOSYLTRANSFERASE C-RELATED"/>
    <property type="match status" value="1"/>
</dbReference>
<dbReference type="Gene3D" id="3.40.50.11660">
    <property type="entry name" value="Glycosyl transferase family 10, C-terminal domain"/>
    <property type="match status" value="1"/>
</dbReference>
<evidence type="ECO:0000256" key="4">
    <source>
        <dbReference type="ARBA" id="ARBA00022676"/>
    </source>
</evidence>
<comment type="caution">
    <text evidence="15">The sequence shown here is derived from an EMBL/GenBank/DDBJ whole genome shotgun (WGS) entry which is preliminary data.</text>
</comment>
<feature type="domain" description="Fucosyltransferase C-terminal" evidence="13">
    <location>
        <begin position="242"/>
        <end position="390"/>
    </location>
</feature>
<dbReference type="GO" id="GO:0008417">
    <property type="term" value="F:fucosyltransferase activity"/>
    <property type="evidence" value="ECO:0007669"/>
    <property type="project" value="InterPro"/>
</dbReference>
<keyword evidence="6 12" id="KW-0812">Transmembrane</keyword>
<evidence type="ECO:0000256" key="6">
    <source>
        <dbReference type="ARBA" id="ARBA00022692"/>
    </source>
</evidence>
<keyword evidence="8 12" id="KW-1133">Transmembrane helix</keyword>
<feature type="transmembrane region" description="Helical" evidence="12">
    <location>
        <begin position="29"/>
        <end position="48"/>
    </location>
</feature>
<comment type="similarity">
    <text evidence="3 12">Belongs to the glycosyltransferase 10 family.</text>
</comment>
<proteinExistence type="inferred from homology"/>
<keyword evidence="11" id="KW-0325">Glycoprotein</keyword>
<dbReference type="UniPathway" id="UPA00378"/>
<evidence type="ECO:0000256" key="12">
    <source>
        <dbReference type="RuleBase" id="RU003832"/>
    </source>
</evidence>
<dbReference type="GO" id="GO:0032580">
    <property type="term" value="C:Golgi cisterna membrane"/>
    <property type="evidence" value="ECO:0007669"/>
    <property type="project" value="UniProtKB-SubCell"/>
</dbReference>
<dbReference type="Proteomes" id="UP000230750">
    <property type="component" value="Unassembled WGS sequence"/>
</dbReference>
<reference evidence="15 16" key="1">
    <citation type="journal article" date="2017" name="PLoS Biol.">
        <title>The sea cucumber genome provides insights into morphological evolution and visceral regeneration.</title>
        <authorList>
            <person name="Zhang X."/>
            <person name="Sun L."/>
            <person name="Yuan J."/>
            <person name="Sun Y."/>
            <person name="Gao Y."/>
            <person name="Zhang L."/>
            <person name="Li S."/>
            <person name="Dai H."/>
            <person name="Hamel J.F."/>
            <person name="Liu C."/>
            <person name="Yu Y."/>
            <person name="Liu S."/>
            <person name="Lin W."/>
            <person name="Guo K."/>
            <person name="Jin S."/>
            <person name="Xu P."/>
            <person name="Storey K.B."/>
            <person name="Huan P."/>
            <person name="Zhang T."/>
            <person name="Zhou Y."/>
            <person name="Zhang J."/>
            <person name="Lin C."/>
            <person name="Li X."/>
            <person name="Xing L."/>
            <person name="Huo D."/>
            <person name="Sun M."/>
            <person name="Wang L."/>
            <person name="Mercier A."/>
            <person name="Li F."/>
            <person name="Yang H."/>
            <person name="Xiang J."/>
        </authorList>
    </citation>
    <scope>NUCLEOTIDE SEQUENCE [LARGE SCALE GENOMIC DNA]</scope>
    <source>
        <strain evidence="15">Shaxun</strain>
        <tissue evidence="15">Muscle</tissue>
    </source>
</reference>
<evidence type="ECO:0000256" key="7">
    <source>
        <dbReference type="ARBA" id="ARBA00022968"/>
    </source>
</evidence>
<comment type="subcellular location">
    <subcellularLocation>
        <location evidence="1">Golgi apparatus membrane</location>
        <topology evidence="1">Single-pass type II membrane protein</topology>
    </subcellularLocation>
    <subcellularLocation>
        <location evidence="12">Golgi apparatus</location>
        <location evidence="12">Golgi stack membrane</location>
        <topology evidence="12">Single-pass type II membrane protein</topology>
    </subcellularLocation>
</comment>
<keyword evidence="10 12" id="KW-0472">Membrane</keyword>
<dbReference type="Pfam" id="PF00852">
    <property type="entry name" value="Glyco_transf_10"/>
    <property type="match status" value="1"/>
</dbReference>
<sequence>MPNICRIPRHILSRYTPKVTMLMGSIKSCFHRLWLILVLCLSVFLVIYHHDKVTLPIYVARPKKVSGIHHSTDEFHPGKTHRNTNKANKRIEDAEIGSNKISVGYFEGLRTYWVYERLFQPFNSQIYCNCSQVGTVSKRMFKKTSEMGSFDIVVFPYDVAIAPGIDDNWKRILKQRHGLQRWVYATRETPSKLRNSLIPKPLTKKTYHWSCTYRSNSDITIPYGYFKRYEKPQRATTLNWAENKTGLVAWMSTNSAKQWNRKGFVETLSSLVDIDIYGGPTGISCPRNSSVCDKKIQSHKFYLALENSCCKEYISEKLWRTLILNTVPIVIGPQKRDYLNLAPPNSFIYADDFESMQDLVSYLKYVDSNDTLYNEYFKWREVGYVINLSSETAAPIIAGANEPPPGIYYSCYSACKMADLYRTDKMEKRHKQHFFNPRSKQWMGSCEPCAKHNWISHFEYEVT</sequence>
<comment type="pathway">
    <text evidence="2">Protein modification; protein glycosylation.</text>
</comment>
<keyword evidence="4 12" id="KW-0328">Glycosyltransferase</keyword>
<evidence type="ECO:0000256" key="2">
    <source>
        <dbReference type="ARBA" id="ARBA00004922"/>
    </source>
</evidence>
<accession>A0A2G8LGR6</accession>
<dbReference type="GO" id="GO:0000139">
    <property type="term" value="C:Golgi membrane"/>
    <property type="evidence" value="ECO:0007669"/>
    <property type="project" value="UniProtKB-SubCell"/>
</dbReference>
<gene>
    <name evidence="15" type="ORF">BSL78_03731</name>
</gene>
<evidence type="ECO:0000256" key="11">
    <source>
        <dbReference type="ARBA" id="ARBA00023180"/>
    </source>
</evidence>
<evidence type="ECO:0000256" key="10">
    <source>
        <dbReference type="ARBA" id="ARBA00023136"/>
    </source>
</evidence>
<dbReference type="EC" id="2.4.1.-" evidence="12"/>
<dbReference type="SUPFAM" id="SSF53756">
    <property type="entry name" value="UDP-Glycosyltransferase/glycogen phosphorylase"/>
    <property type="match status" value="1"/>
</dbReference>
<dbReference type="FunFam" id="3.40.50.11660:FF:000004">
    <property type="entry name" value="Glycoprotein 3-alpha-L-fucosyltransferase A"/>
    <property type="match status" value="1"/>
</dbReference>
<dbReference type="InterPro" id="IPR055270">
    <property type="entry name" value="Glyco_tran_10_C"/>
</dbReference>
<keyword evidence="9 12" id="KW-0333">Golgi apparatus</keyword>
<dbReference type="InterPro" id="IPR001503">
    <property type="entry name" value="Glyco_trans_10"/>
</dbReference>
<name>A0A2G8LGR6_STIJA</name>
<dbReference type="PANTHER" id="PTHR48438:SF1">
    <property type="entry name" value="ALPHA-(1,3)-FUCOSYLTRANSFERASE C-RELATED"/>
    <property type="match status" value="1"/>
</dbReference>
<evidence type="ECO:0000256" key="1">
    <source>
        <dbReference type="ARBA" id="ARBA00004323"/>
    </source>
</evidence>
<evidence type="ECO:0000256" key="9">
    <source>
        <dbReference type="ARBA" id="ARBA00023034"/>
    </source>
</evidence>
<dbReference type="InterPro" id="IPR038577">
    <property type="entry name" value="GT10-like_C_sf"/>
</dbReference>
<evidence type="ECO:0000256" key="8">
    <source>
        <dbReference type="ARBA" id="ARBA00022989"/>
    </source>
</evidence>
<keyword evidence="7" id="KW-0735">Signal-anchor</keyword>
<keyword evidence="5 12" id="KW-0808">Transferase</keyword>
<dbReference type="InterPro" id="IPR031481">
    <property type="entry name" value="Glyco_tran_10_N"/>
</dbReference>